<feature type="domain" description="Helicase ATP-binding" evidence="9">
    <location>
        <begin position="37"/>
        <end position="205"/>
    </location>
</feature>
<evidence type="ECO:0000313" key="13">
    <source>
        <dbReference type="Proteomes" id="UP000179106"/>
    </source>
</evidence>
<dbReference type="PANTHER" id="PTHR47959">
    <property type="entry name" value="ATP-DEPENDENT RNA HELICASE RHLE-RELATED"/>
    <property type="match status" value="1"/>
</dbReference>
<dbReference type="Pfam" id="PF00271">
    <property type="entry name" value="Helicase_C"/>
    <property type="match status" value="1"/>
</dbReference>
<dbReference type="InterPro" id="IPR014014">
    <property type="entry name" value="RNA_helicase_DEAD_Q_motif"/>
</dbReference>
<dbReference type="AlphaFoldDB" id="A0A1G2GSB9"/>
<evidence type="ECO:0000256" key="7">
    <source>
        <dbReference type="RuleBase" id="RU000492"/>
    </source>
</evidence>
<dbReference type="GO" id="GO:0003724">
    <property type="term" value="F:RNA helicase activity"/>
    <property type="evidence" value="ECO:0007669"/>
    <property type="project" value="InterPro"/>
</dbReference>
<dbReference type="PANTHER" id="PTHR47959:SF13">
    <property type="entry name" value="ATP-DEPENDENT RNA HELICASE RHLE"/>
    <property type="match status" value="1"/>
</dbReference>
<accession>A0A1G2GSB9</accession>
<dbReference type="GO" id="GO:0003676">
    <property type="term" value="F:nucleic acid binding"/>
    <property type="evidence" value="ECO:0007669"/>
    <property type="project" value="InterPro"/>
</dbReference>
<dbReference type="GO" id="GO:0005524">
    <property type="term" value="F:ATP binding"/>
    <property type="evidence" value="ECO:0007669"/>
    <property type="project" value="UniProtKB-KW"/>
</dbReference>
<dbReference type="CDD" id="cd18787">
    <property type="entry name" value="SF2_C_DEAD"/>
    <property type="match status" value="1"/>
</dbReference>
<reference evidence="12 13" key="1">
    <citation type="journal article" date="2016" name="Nat. Commun.">
        <title>Thousands of microbial genomes shed light on interconnected biogeochemical processes in an aquifer system.</title>
        <authorList>
            <person name="Anantharaman K."/>
            <person name="Brown C.T."/>
            <person name="Hug L.A."/>
            <person name="Sharon I."/>
            <person name="Castelle C.J."/>
            <person name="Probst A.J."/>
            <person name="Thomas B.C."/>
            <person name="Singh A."/>
            <person name="Wilkins M.J."/>
            <person name="Karaoz U."/>
            <person name="Brodie E.L."/>
            <person name="Williams K.H."/>
            <person name="Hubbard S.S."/>
            <person name="Banfield J.F."/>
        </authorList>
    </citation>
    <scope>NUCLEOTIDE SEQUENCE [LARGE SCALE GENOMIC DNA]</scope>
</reference>
<dbReference type="Pfam" id="PF00270">
    <property type="entry name" value="DEAD"/>
    <property type="match status" value="1"/>
</dbReference>
<dbReference type="EMBL" id="MHNW01000038">
    <property type="protein sequence ID" value="OGZ52851.1"/>
    <property type="molecule type" value="Genomic_DNA"/>
</dbReference>
<evidence type="ECO:0000256" key="5">
    <source>
        <dbReference type="ARBA" id="ARBA00038437"/>
    </source>
</evidence>
<proteinExistence type="inferred from homology"/>
<evidence type="ECO:0000256" key="6">
    <source>
        <dbReference type="PROSITE-ProRule" id="PRU00552"/>
    </source>
</evidence>
<dbReference type="InterPro" id="IPR044742">
    <property type="entry name" value="DEAD/DEAH_RhlB"/>
</dbReference>
<evidence type="ECO:0000259" key="10">
    <source>
        <dbReference type="PROSITE" id="PS51194"/>
    </source>
</evidence>
<dbReference type="PROSITE" id="PS00039">
    <property type="entry name" value="DEAD_ATP_HELICASE"/>
    <property type="match status" value="1"/>
</dbReference>
<dbReference type="InterPro" id="IPR001650">
    <property type="entry name" value="Helicase_C-like"/>
</dbReference>
<dbReference type="PROSITE" id="PS51192">
    <property type="entry name" value="HELICASE_ATP_BIND_1"/>
    <property type="match status" value="1"/>
</dbReference>
<evidence type="ECO:0000256" key="8">
    <source>
        <dbReference type="SAM" id="MobiDB-lite"/>
    </source>
</evidence>
<dbReference type="GO" id="GO:0016787">
    <property type="term" value="F:hydrolase activity"/>
    <property type="evidence" value="ECO:0007669"/>
    <property type="project" value="UniProtKB-KW"/>
</dbReference>
<feature type="region of interest" description="Disordered" evidence="8">
    <location>
        <begin position="375"/>
        <end position="429"/>
    </location>
</feature>
<feature type="compositionally biased region" description="Basic residues" evidence="8">
    <location>
        <begin position="410"/>
        <end position="429"/>
    </location>
</feature>
<dbReference type="InterPro" id="IPR050079">
    <property type="entry name" value="DEAD_box_RNA_helicase"/>
</dbReference>
<dbReference type="CDD" id="cd00268">
    <property type="entry name" value="DEADc"/>
    <property type="match status" value="1"/>
</dbReference>
<dbReference type="SMART" id="SM00490">
    <property type="entry name" value="HELICc"/>
    <property type="match status" value="1"/>
</dbReference>
<evidence type="ECO:0000256" key="2">
    <source>
        <dbReference type="ARBA" id="ARBA00022801"/>
    </source>
</evidence>
<keyword evidence="3 7" id="KW-0347">Helicase</keyword>
<keyword evidence="1 7" id="KW-0547">Nucleotide-binding</keyword>
<feature type="short sequence motif" description="Q motif" evidence="6">
    <location>
        <begin position="6"/>
        <end position="34"/>
    </location>
</feature>
<evidence type="ECO:0000259" key="11">
    <source>
        <dbReference type="PROSITE" id="PS51195"/>
    </source>
</evidence>
<dbReference type="GO" id="GO:0005829">
    <property type="term" value="C:cytosol"/>
    <property type="evidence" value="ECO:0007669"/>
    <property type="project" value="TreeGrafter"/>
</dbReference>
<organism evidence="12 13">
    <name type="scientific">Candidatus Ryanbacteria bacterium RIFCSPLOWO2_01_FULL_48_26</name>
    <dbReference type="NCBI Taxonomy" id="1802126"/>
    <lineage>
        <taxon>Bacteria</taxon>
        <taxon>Candidatus Ryaniibacteriota</taxon>
    </lineage>
</organism>
<dbReference type="STRING" id="1802126.A3B25_01220"/>
<dbReference type="InterPro" id="IPR000629">
    <property type="entry name" value="RNA-helicase_DEAD-box_CS"/>
</dbReference>
<dbReference type="InterPro" id="IPR014001">
    <property type="entry name" value="Helicase_ATP-bd"/>
</dbReference>
<keyword evidence="2 7" id="KW-0378">Hydrolase</keyword>
<dbReference type="SUPFAM" id="SSF52540">
    <property type="entry name" value="P-loop containing nucleoside triphosphate hydrolases"/>
    <property type="match status" value="1"/>
</dbReference>
<evidence type="ECO:0000313" key="12">
    <source>
        <dbReference type="EMBL" id="OGZ52851.1"/>
    </source>
</evidence>
<keyword evidence="4 7" id="KW-0067">ATP-binding</keyword>
<dbReference type="PROSITE" id="PS51194">
    <property type="entry name" value="HELICASE_CTER"/>
    <property type="match status" value="1"/>
</dbReference>
<evidence type="ECO:0008006" key="14">
    <source>
        <dbReference type="Google" id="ProtNLM"/>
    </source>
</evidence>
<sequence>MAVENKGFHGLGIAPGILQILAKLNLKTPTPIQEQSIPIAIEGKDLMGIAQTGTGKTLAFGIPLIQHMLKGEGIGLVIVPTRELAAQVAEMLEKVGTPLGLRGATLIGGESLQYQFRRLARNPHIVIGTPGRIIDHLKQKTLSLARVRVLVLDEADRMLDMGFAPQLKQILQVLPKERQTLLFSATMPEQIVTIARAYLKLPVRVEIARSGSTAKDVTQELFFVSQDAKPRLLEKILQEYRGSVLIFSRTKFSAKKIAAYLRALGHAAAEIHSNRSLSQRREALEGFKRGTYRILAATDIAARGIDVQNIELVVNYDLPMSAEDYVHRIGRTGRAGGSGHAISFARPNQRGDVYAIERLIRSVLPVSKLPVLPPPVPGSFKSMPEENSRPPRRFSSAPSYDSNRYQFSRFGKRKPGFRPRGPRSGFSRR</sequence>
<evidence type="ECO:0000256" key="3">
    <source>
        <dbReference type="ARBA" id="ARBA00022806"/>
    </source>
</evidence>
<dbReference type="Gene3D" id="3.40.50.300">
    <property type="entry name" value="P-loop containing nucleotide triphosphate hydrolases"/>
    <property type="match status" value="2"/>
</dbReference>
<name>A0A1G2GSB9_9BACT</name>
<dbReference type="SMART" id="SM00487">
    <property type="entry name" value="DEXDc"/>
    <property type="match status" value="1"/>
</dbReference>
<comment type="caution">
    <text evidence="12">The sequence shown here is derived from an EMBL/GenBank/DDBJ whole genome shotgun (WGS) entry which is preliminary data.</text>
</comment>
<dbReference type="InterPro" id="IPR027417">
    <property type="entry name" value="P-loop_NTPase"/>
</dbReference>
<evidence type="ECO:0000259" key="9">
    <source>
        <dbReference type="PROSITE" id="PS51192"/>
    </source>
</evidence>
<feature type="domain" description="Helicase C-terminal" evidence="10">
    <location>
        <begin position="232"/>
        <end position="384"/>
    </location>
</feature>
<protein>
    <recommendedName>
        <fullName evidence="14">DEAD/DEAH box helicase</fullName>
    </recommendedName>
</protein>
<dbReference type="InterPro" id="IPR011545">
    <property type="entry name" value="DEAD/DEAH_box_helicase_dom"/>
</dbReference>
<dbReference type="Proteomes" id="UP000179106">
    <property type="component" value="Unassembled WGS sequence"/>
</dbReference>
<evidence type="ECO:0000256" key="1">
    <source>
        <dbReference type="ARBA" id="ARBA00022741"/>
    </source>
</evidence>
<gene>
    <name evidence="12" type="ORF">A3B25_01220</name>
</gene>
<dbReference type="PROSITE" id="PS51195">
    <property type="entry name" value="Q_MOTIF"/>
    <property type="match status" value="1"/>
</dbReference>
<feature type="domain" description="DEAD-box RNA helicase Q" evidence="11">
    <location>
        <begin position="6"/>
        <end position="34"/>
    </location>
</feature>
<comment type="similarity">
    <text evidence="5 7">Belongs to the DEAD box helicase family.</text>
</comment>
<evidence type="ECO:0000256" key="4">
    <source>
        <dbReference type="ARBA" id="ARBA00022840"/>
    </source>
</evidence>